<dbReference type="AlphaFoldDB" id="A0A7S1CM92"/>
<keyword evidence="2" id="KW-0472">Membrane</keyword>
<evidence type="ECO:0000256" key="3">
    <source>
        <dbReference type="SAM" id="SignalP"/>
    </source>
</evidence>
<proteinExistence type="predicted"/>
<reference evidence="4" key="1">
    <citation type="submission" date="2021-01" db="EMBL/GenBank/DDBJ databases">
        <authorList>
            <person name="Corre E."/>
            <person name="Pelletier E."/>
            <person name="Niang G."/>
            <person name="Scheremetjew M."/>
            <person name="Finn R."/>
            <person name="Kale V."/>
            <person name="Holt S."/>
            <person name="Cochrane G."/>
            <person name="Meng A."/>
            <person name="Brown T."/>
            <person name="Cohen L."/>
        </authorList>
    </citation>
    <scope>NUCLEOTIDE SEQUENCE</scope>
    <source>
        <strain evidence="4">Ms1</strain>
    </source>
</reference>
<feature type="signal peptide" evidence="3">
    <location>
        <begin position="1"/>
        <end position="27"/>
    </location>
</feature>
<organism evidence="4">
    <name type="scientific">Bicosoecida sp. CB-2014</name>
    <dbReference type="NCBI Taxonomy" id="1486930"/>
    <lineage>
        <taxon>Eukaryota</taxon>
        <taxon>Sar</taxon>
        <taxon>Stramenopiles</taxon>
        <taxon>Bigyra</taxon>
        <taxon>Opalozoa</taxon>
        <taxon>Bicosoecida</taxon>
    </lineage>
</organism>
<dbReference type="EMBL" id="HBFS01022070">
    <property type="protein sequence ID" value="CAD8921576.1"/>
    <property type="molecule type" value="Transcribed_RNA"/>
</dbReference>
<feature type="region of interest" description="Disordered" evidence="1">
    <location>
        <begin position="621"/>
        <end position="646"/>
    </location>
</feature>
<keyword evidence="3" id="KW-0732">Signal</keyword>
<evidence type="ECO:0000256" key="1">
    <source>
        <dbReference type="SAM" id="MobiDB-lite"/>
    </source>
</evidence>
<keyword evidence="2" id="KW-1133">Transmembrane helix</keyword>
<gene>
    <name evidence="4" type="ORF">BSP0115_LOCUS14838</name>
</gene>
<name>A0A7S1CM92_9STRA</name>
<accession>A0A7S1CM92</accession>
<feature type="chain" id="PRO_5031310211" evidence="3">
    <location>
        <begin position="28"/>
        <end position="646"/>
    </location>
</feature>
<protein>
    <submittedName>
        <fullName evidence="4">Uncharacterized protein</fullName>
    </submittedName>
</protein>
<keyword evidence="2" id="KW-0812">Transmembrane</keyword>
<sequence>MAIRLIAIGIVCLALAMPGTTVTLAAAQSPVEQQDDDSFNTPGGDGGCSARIQKTPFTADTLVTASCPFYAELGIFRYRLRVLDRDDVPACGAASDLQSNVVSDDQNAWDIYSVDNAPNMRMVLRVPNMWSYFEELCGKEAFAALVHRCDHPSCGRFDNVVNVEVVMIGEMKSWERPWFNEPAQLITRSIIIKGSDSVLYSTQPVAAGGNENKTILIPYDFVGPPVRISPNYLTADANAEFIKLYEELQASVGKGKVLSYMLKAIVASDSKDVEIGAVRGVSNTTFQVSGYKLGSTNDLSYARRLGTSAVNVKVHFIMLIAVSTCGDEIVTNIDYELITSGGDKGLHMDRMAAAIKCNEIGTAGEVVAEPTFSAKSCAIMATANAEDLSCGIDISFAARHVESNRLWENTLDALSVFVSPKGGEATDTVLYDVYQGGLQYTPVDASNPLSTILSLVDVGRQLINWIHINLTPQNLYAAGSGLSGTGNVGFRAAMRAYLPDRLLSELADVSEKKSTPGEKLHHMMRALAGAQRSANSTLIVECNWAYERTADDAITLDNLDVEIRTEPARIDGQVTTGSASGSASGPPTPDNSWIVAAAVAGACIVVGAAVGTAIHVAAKKKKGHTSATSASPTDGVASPSDVGVSV</sequence>
<evidence type="ECO:0000313" key="4">
    <source>
        <dbReference type="EMBL" id="CAD8921576.1"/>
    </source>
</evidence>
<evidence type="ECO:0000256" key="2">
    <source>
        <dbReference type="SAM" id="Phobius"/>
    </source>
</evidence>
<feature type="transmembrane region" description="Helical" evidence="2">
    <location>
        <begin position="593"/>
        <end position="618"/>
    </location>
</feature>